<reference evidence="1" key="1">
    <citation type="submission" date="2014-09" db="EMBL/GenBank/DDBJ databases">
        <authorList>
            <person name="Magalhaes I.L.F."/>
            <person name="Oliveira U."/>
            <person name="Santos F.R."/>
            <person name="Vidigal T.H.D.A."/>
            <person name="Brescovit A.D."/>
            <person name="Santos A.J."/>
        </authorList>
    </citation>
    <scope>NUCLEOTIDE SEQUENCE</scope>
    <source>
        <tissue evidence="1">Shoot tissue taken approximately 20 cm above the soil surface</tissue>
    </source>
</reference>
<dbReference type="EMBL" id="GBRH01282565">
    <property type="protein sequence ID" value="JAD15330.1"/>
    <property type="molecule type" value="Transcribed_RNA"/>
</dbReference>
<protein>
    <submittedName>
        <fullName evidence="1">Uncharacterized protein</fullName>
    </submittedName>
</protein>
<proteinExistence type="predicted"/>
<evidence type="ECO:0000313" key="1">
    <source>
        <dbReference type="EMBL" id="JAD15330.1"/>
    </source>
</evidence>
<sequence length="31" mass="3445">MLAWQLYLTHLHVPGHLGAFLRLEPASASSK</sequence>
<name>A0A0A8XRL2_ARUDO</name>
<organism evidence="1">
    <name type="scientific">Arundo donax</name>
    <name type="common">Giant reed</name>
    <name type="synonym">Donax arundinaceus</name>
    <dbReference type="NCBI Taxonomy" id="35708"/>
    <lineage>
        <taxon>Eukaryota</taxon>
        <taxon>Viridiplantae</taxon>
        <taxon>Streptophyta</taxon>
        <taxon>Embryophyta</taxon>
        <taxon>Tracheophyta</taxon>
        <taxon>Spermatophyta</taxon>
        <taxon>Magnoliopsida</taxon>
        <taxon>Liliopsida</taxon>
        <taxon>Poales</taxon>
        <taxon>Poaceae</taxon>
        <taxon>PACMAD clade</taxon>
        <taxon>Arundinoideae</taxon>
        <taxon>Arundineae</taxon>
        <taxon>Arundo</taxon>
    </lineage>
</organism>
<accession>A0A0A8XRL2</accession>
<reference evidence="1" key="2">
    <citation type="journal article" date="2015" name="Data Brief">
        <title>Shoot transcriptome of the giant reed, Arundo donax.</title>
        <authorList>
            <person name="Barrero R.A."/>
            <person name="Guerrero F.D."/>
            <person name="Moolhuijzen P."/>
            <person name="Goolsby J.A."/>
            <person name="Tidwell J."/>
            <person name="Bellgard S.E."/>
            <person name="Bellgard M.I."/>
        </authorList>
    </citation>
    <scope>NUCLEOTIDE SEQUENCE</scope>
    <source>
        <tissue evidence="1">Shoot tissue taken approximately 20 cm above the soil surface</tissue>
    </source>
</reference>
<dbReference type="AlphaFoldDB" id="A0A0A8XRL2"/>